<protein>
    <recommendedName>
        <fullName evidence="2">histidine kinase</fullName>
        <ecNumber evidence="2">2.7.13.3</ecNumber>
    </recommendedName>
</protein>
<keyword evidence="5 10" id="KW-0418">Kinase</keyword>
<organism evidence="10 11">
    <name type="scientific">Alkalitalea saponilacus</name>
    <dbReference type="NCBI Taxonomy" id="889453"/>
    <lineage>
        <taxon>Bacteria</taxon>
        <taxon>Pseudomonadati</taxon>
        <taxon>Bacteroidota</taxon>
        <taxon>Bacteroidia</taxon>
        <taxon>Marinilabiliales</taxon>
        <taxon>Marinilabiliaceae</taxon>
        <taxon>Alkalitalea</taxon>
    </lineage>
</organism>
<evidence type="ECO:0000256" key="2">
    <source>
        <dbReference type="ARBA" id="ARBA00012438"/>
    </source>
</evidence>
<name>A0A1T5D400_9BACT</name>
<dbReference type="InterPro" id="IPR036890">
    <property type="entry name" value="HATPase_C_sf"/>
</dbReference>
<feature type="transmembrane region" description="Helical" evidence="8">
    <location>
        <begin position="67"/>
        <end position="86"/>
    </location>
</feature>
<evidence type="ECO:0000259" key="9">
    <source>
        <dbReference type="PROSITE" id="PS50109"/>
    </source>
</evidence>
<evidence type="ECO:0000256" key="3">
    <source>
        <dbReference type="ARBA" id="ARBA00022553"/>
    </source>
</evidence>
<keyword evidence="8" id="KW-0472">Membrane</keyword>
<evidence type="ECO:0000256" key="6">
    <source>
        <dbReference type="ARBA" id="ARBA00023012"/>
    </source>
</evidence>
<dbReference type="PANTHER" id="PTHR43711">
    <property type="entry name" value="TWO-COMPONENT HISTIDINE KINASE"/>
    <property type="match status" value="1"/>
</dbReference>
<evidence type="ECO:0000256" key="7">
    <source>
        <dbReference type="SAM" id="Coils"/>
    </source>
</evidence>
<evidence type="ECO:0000313" key="10">
    <source>
        <dbReference type="EMBL" id="SKB66478.1"/>
    </source>
</evidence>
<feature type="transmembrane region" description="Helical" evidence="8">
    <location>
        <begin position="98"/>
        <end position="118"/>
    </location>
</feature>
<keyword evidence="8" id="KW-0812">Transmembrane</keyword>
<reference evidence="11" key="1">
    <citation type="submission" date="2017-02" db="EMBL/GenBank/DDBJ databases">
        <authorList>
            <person name="Varghese N."/>
            <person name="Submissions S."/>
        </authorList>
    </citation>
    <scope>NUCLEOTIDE SEQUENCE [LARGE SCALE GENOMIC DNA]</scope>
    <source>
        <strain evidence="11">DSM 24412</strain>
    </source>
</reference>
<dbReference type="InterPro" id="IPR003594">
    <property type="entry name" value="HATPase_dom"/>
</dbReference>
<keyword evidence="4" id="KW-0808">Transferase</keyword>
<feature type="coiled-coil region" evidence="7">
    <location>
        <begin position="236"/>
        <end position="263"/>
    </location>
</feature>
<dbReference type="Gene3D" id="3.30.565.10">
    <property type="entry name" value="Histidine kinase-like ATPase, C-terminal domain"/>
    <property type="match status" value="1"/>
</dbReference>
<gene>
    <name evidence="10" type="ORF">SAMN03080601_00968</name>
</gene>
<comment type="catalytic activity">
    <reaction evidence="1">
        <text>ATP + protein L-histidine = ADP + protein N-phospho-L-histidine.</text>
        <dbReference type="EC" id="2.7.13.3"/>
    </reaction>
</comment>
<feature type="transmembrane region" description="Helical" evidence="8">
    <location>
        <begin position="149"/>
        <end position="168"/>
    </location>
</feature>
<dbReference type="Gene3D" id="1.10.287.130">
    <property type="match status" value="1"/>
</dbReference>
<keyword evidence="8" id="KW-1133">Transmembrane helix</keyword>
<dbReference type="PRINTS" id="PR00344">
    <property type="entry name" value="BCTRLSENSOR"/>
</dbReference>
<proteinExistence type="predicted"/>
<dbReference type="PROSITE" id="PS50109">
    <property type="entry name" value="HIS_KIN"/>
    <property type="match status" value="1"/>
</dbReference>
<feature type="domain" description="Histidine kinase" evidence="9">
    <location>
        <begin position="263"/>
        <end position="483"/>
    </location>
</feature>
<dbReference type="PANTHER" id="PTHR43711:SF31">
    <property type="entry name" value="HISTIDINE KINASE"/>
    <property type="match status" value="1"/>
</dbReference>
<dbReference type="Pfam" id="PF00512">
    <property type="entry name" value="HisKA"/>
    <property type="match status" value="1"/>
</dbReference>
<dbReference type="InterPro" id="IPR050736">
    <property type="entry name" value="Sensor_HK_Regulatory"/>
</dbReference>
<dbReference type="EC" id="2.7.13.3" evidence="2"/>
<dbReference type="InterPro" id="IPR005467">
    <property type="entry name" value="His_kinase_dom"/>
</dbReference>
<feature type="transmembrane region" description="Helical" evidence="8">
    <location>
        <begin position="34"/>
        <end position="55"/>
    </location>
</feature>
<evidence type="ECO:0000256" key="8">
    <source>
        <dbReference type="SAM" id="Phobius"/>
    </source>
</evidence>
<dbReference type="InterPro" id="IPR004358">
    <property type="entry name" value="Sig_transdc_His_kin-like_C"/>
</dbReference>
<dbReference type="EMBL" id="FUYV01000004">
    <property type="protein sequence ID" value="SKB66478.1"/>
    <property type="molecule type" value="Genomic_DNA"/>
</dbReference>
<evidence type="ECO:0000256" key="4">
    <source>
        <dbReference type="ARBA" id="ARBA00022679"/>
    </source>
</evidence>
<dbReference type="Proteomes" id="UP000191055">
    <property type="component" value="Unassembled WGS sequence"/>
</dbReference>
<evidence type="ECO:0000256" key="5">
    <source>
        <dbReference type="ARBA" id="ARBA00022777"/>
    </source>
</evidence>
<keyword evidence="7" id="KW-0175">Coiled coil</keyword>
<keyword evidence="11" id="KW-1185">Reference proteome</keyword>
<dbReference type="CDD" id="cd00082">
    <property type="entry name" value="HisKA"/>
    <property type="match status" value="1"/>
</dbReference>
<dbReference type="SMART" id="SM00387">
    <property type="entry name" value="HATPase_c"/>
    <property type="match status" value="1"/>
</dbReference>
<dbReference type="Pfam" id="PF02518">
    <property type="entry name" value="HATPase_c"/>
    <property type="match status" value="1"/>
</dbReference>
<evidence type="ECO:0000313" key="11">
    <source>
        <dbReference type="Proteomes" id="UP000191055"/>
    </source>
</evidence>
<keyword evidence="3" id="KW-0597">Phosphoprotein</keyword>
<dbReference type="GO" id="GO:0000155">
    <property type="term" value="F:phosphorelay sensor kinase activity"/>
    <property type="evidence" value="ECO:0007669"/>
    <property type="project" value="InterPro"/>
</dbReference>
<feature type="transmembrane region" description="Helical" evidence="8">
    <location>
        <begin position="174"/>
        <end position="193"/>
    </location>
</feature>
<keyword evidence="6" id="KW-0902">Two-component regulatory system</keyword>
<accession>A0A1T5D400</accession>
<dbReference type="SUPFAM" id="SSF55874">
    <property type="entry name" value="ATPase domain of HSP90 chaperone/DNA topoisomerase II/histidine kinase"/>
    <property type="match status" value="1"/>
</dbReference>
<dbReference type="AlphaFoldDB" id="A0A1T5D400"/>
<feature type="transmembrane region" description="Helical" evidence="8">
    <location>
        <begin position="124"/>
        <end position="142"/>
    </location>
</feature>
<dbReference type="SMART" id="SM00388">
    <property type="entry name" value="HisKA"/>
    <property type="match status" value="1"/>
</dbReference>
<dbReference type="STRING" id="889453.SAMN03080601_00968"/>
<sequence>MGSETNKISTFWIMNNKADQRYFKEDFERYLGRVFLKNLTLVLSLGILILTFYIYSDWNVRQNPLAVTTRLLPLSLIVILLITHLISKHKYYKFKSYIYVSIYLALQLMMYGKCLIHLHDDGLAPSVTGTILVIFLISLDIKQSDRLTAFIYAFPITVFSLILIFIHQPSSKEFIVLADIYPIIAVGFIINRMQYRLRFRLFKSNKLLNLERSRTKTLYDETLLANDLLEKKAVESFQIKEEIEKKNQELEKLNQAKDKFLGIIAHDLKNPISTIWGLSDLLMLKNELDEKNKVECIQTINESIKHTHGLLENLLDWARAQSNTIVFKPIHFRPYEKVEKELRLLHQMAEKKSISFKNTIPCGFVMFADENMFETIVRNLISNAIKYTQKNGKIEISAQLIQKESDEKVLLSVADNGIGMNKSQLSGLFRISDNTSTKGTENEAGTGLGLLLCKEFIDIHNGIICVKSKPGEGSVFQCFFPLN</sequence>
<dbReference type="InterPro" id="IPR036097">
    <property type="entry name" value="HisK_dim/P_sf"/>
</dbReference>
<evidence type="ECO:0000256" key="1">
    <source>
        <dbReference type="ARBA" id="ARBA00000085"/>
    </source>
</evidence>
<dbReference type="SUPFAM" id="SSF47384">
    <property type="entry name" value="Homodimeric domain of signal transducing histidine kinase"/>
    <property type="match status" value="1"/>
</dbReference>
<dbReference type="InterPro" id="IPR003661">
    <property type="entry name" value="HisK_dim/P_dom"/>
</dbReference>